<protein>
    <submittedName>
        <fullName evidence="1">Short chain dehydrogenase</fullName>
    </submittedName>
</protein>
<dbReference type="SUPFAM" id="SSF51735">
    <property type="entry name" value="NAD(P)-binding Rossmann-fold domains"/>
    <property type="match status" value="1"/>
</dbReference>
<dbReference type="EMBL" id="CP033065">
    <property type="protein sequence ID" value="AYM85439.1"/>
    <property type="molecule type" value="Genomic_DNA"/>
</dbReference>
<dbReference type="RefSeq" id="WP_121636864.1">
    <property type="nucleotide sequence ID" value="NZ_CP033065.1"/>
</dbReference>
<gene>
    <name evidence="1" type="ORF">D9T18_01405</name>
</gene>
<sequence length="215" mass="23567">MTKTAIIIGATGVVGSELLTLLLQSPAFGHVIAITRRKLDVEHTKLTNQVIDFDCLTNYCALFKGDVFFSCLGTTKKQAGSTAAQRKVDFDYQFIAAQMAANNAVSHYCLVSSSGANAHSISPYLKMKGELEQHIKTLGFAKVSIFQPSLLIGERNDTRIAEQIGAFVLPVITQLPFLKRYKPITGKQVALKMCAVSLAQQQSLQYYVLEALFNT</sequence>
<dbReference type="PANTHER" id="PTHR14097">
    <property type="entry name" value="OXIDOREDUCTASE HTATIP2"/>
    <property type="match status" value="1"/>
</dbReference>
<reference evidence="1 2" key="1">
    <citation type="submission" date="2018-10" db="EMBL/GenBank/DDBJ databases">
        <title>Complete Genome Sequence and Transcriptomic Profiles of a Marine Bacterium, Pseudoalteromonas agarivorans Hao 2018.</title>
        <authorList>
            <person name="Hao L."/>
        </authorList>
    </citation>
    <scope>NUCLEOTIDE SEQUENCE [LARGE SCALE GENOMIC DNA]</scope>
    <source>
        <strain evidence="1 2">Hao 2018</strain>
    </source>
</reference>
<name>A0AAD0U1I5_9GAMM</name>
<evidence type="ECO:0000313" key="2">
    <source>
        <dbReference type="Proteomes" id="UP000279995"/>
    </source>
</evidence>
<dbReference type="AlphaFoldDB" id="A0AAD0U1I5"/>
<dbReference type="PANTHER" id="PTHR14097:SF7">
    <property type="entry name" value="OXIDOREDUCTASE HTATIP2"/>
    <property type="match status" value="1"/>
</dbReference>
<dbReference type="Proteomes" id="UP000279995">
    <property type="component" value="Chromosome I"/>
</dbReference>
<accession>A0AAD0U1I5</accession>
<dbReference type="Gene3D" id="3.40.50.720">
    <property type="entry name" value="NAD(P)-binding Rossmann-like Domain"/>
    <property type="match status" value="1"/>
</dbReference>
<proteinExistence type="predicted"/>
<evidence type="ECO:0000313" key="1">
    <source>
        <dbReference type="EMBL" id="AYM85439.1"/>
    </source>
</evidence>
<organism evidence="1 2">
    <name type="scientific">Pseudoalteromonas agarivorans</name>
    <dbReference type="NCBI Taxonomy" id="176102"/>
    <lineage>
        <taxon>Bacteria</taxon>
        <taxon>Pseudomonadati</taxon>
        <taxon>Pseudomonadota</taxon>
        <taxon>Gammaproteobacteria</taxon>
        <taxon>Alteromonadales</taxon>
        <taxon>Pseudoalteromonadaceae</taxon>
        <taxon>Pseudoalteromonas</taxon>
    </lineage>
</organism>
<dbReference type="InterPro" id="IPR036291">
    <property type="entry name" value="NAD(P)-bd_dom_sf"/>
</dbReference>